<feature type="region of interest" description="Disordered" evidence="1">
    <location>
        <begin position="1"/>
        <end position="37"/>
    </location>
</feature>
<accession>A0AAE0YYK7</accession>
<proteinExistence type="predicted"/>
<evidence type="ECO:0000313" key="3">
    <source>
        <dbReference type="Proteomes" id="UP001283361"/>
    </source>
</evidence>
<comment type="caution">
    <text evidence="2">The sequence shown here is derived from an EMBL/GenBank/DDBJ whole genome shotgun (WGS) entry which is preliminary data.</text>
</comment>
<name>A0AAE0YYK7_9GAST</name>
<gene>
    <name evidence="2" type="ORF">RRG08_033151</name>
</gene>
<dbReference type="Proteomes" id="UP001283361">
    <property type="component" value="Unassembled WGS sequence"/>
</dbReference>
<evidence type="ECO:0000313" key="2">
    <source>
        <dbReference type="EMBL" id="KAK3758891.1"/>
    </source>
</evidence>
<organism evidence="2 3">
    <name type="scientific">Elysia crispata</name>
    <name type="common">lettuce slug</name>
    <dbReference type="NCBI Taxonomy" id="231223"/>
    <lineage>
        <taxon>Eukaryota</taxon>
        <taxon>Metazoa</taxon>
        <taxon>Spiralia</taxon>
        <taxon>Lophotrochozoa</taxon>
        <taxon>Mollusca</taxon>
        <taxon>Gastropoda</taxon>
        <taxon>Heterobranchia</taxon>
        <taxon>Euthyneura</taxon>
        <taxon>Panpulmonata</taxon>
        <taxon>Sacoglossa</taxon>
        <taxon>Placobranchoidea</taxon>
        <taxon>Plakobranchidae</taxon>
        <taxon>Elysia</taxon>
    </lineage>
</organism>
<keyword evidence="3" id="KW-1185">Reference proteome</keyword>
<evidence type="ECO:0000256" key="1">
    <source>
        <dbReference type="SAM" id="MobiDB-lite"/>
    </source>
</evidence>
<protein>
    <submittedName>
        <fullName evidence="2">Uncharacterized protein</fullName>
    </submittedName>
</protein>
<dbReference type="AlphaFoldDB" id="A0AAE0YYK7"/>
<dbReference type="EMBL" id="JAWDGP010005190">
    <property type="protein sequence ID" value="KAK3758891.1"/>
    <property type="molecule type" value="Genomic_DNA"/>
</dbReference>
<reference evidence="2" key="1">
    <citation type="journal article" date="2023" name="G3 (Bethesda)">
        <title>A reference genome for the long-term kleptoplast-retaining sea slug Elysia crispata morphotype clarki.</title>
        <authorList>
            <person name="Eastman K.E."/>
            <person name="Pendleton A.L."/>
            <person name="Shaikh M.A."/>
            <person name="Suttiyut T."/>
            <person name="Ogas R."/>
            <person name="Tomko P."/>
            <person name="Gavelis G."/>
            <person name="Widhalm J.R."/>
            <person name="Wisecaver J.H."/>
        </authorList>
    </citation>
    <scope>NUCLEOTIDE SEQUENCE</scope>
    <source>
        <strain evidence="2">ECLA1</strain>
    </source>
</reference>
<sequence>MHIATLKTDLTTRTSRKKPVRLPNPRKSFSVEDINTNPTVDNSNTGISFTFLGSLFLVPEVDVALNA</sequence>